<proteinExistence type="predicted"/>
<dbReference type="RefSeq" id="WP_324613435.1">
    <property type="nucleotide sequence ID" value="NZ_WKJD01000016.1"/>
</dbReference>
<organism evidence="1 2">
    <name type="scientific">Agromyces kandeliae</name>
    <dbReference type="NCBI Taxonomy" id="2666141"/>
    <lineage>
        <taxon>Bacteria</taxon>
        <taxon>Bacillati</taxon>
        <taxon>Actinomycetota</taxon>
        <taxon>Actinomycetes</taxon>
        <taxon>Micrococcales</taxon>
        <taxon>Microbacteriaceae</taxon>
        <taxon>Agromyces</taxon>
    </lineage>
</organism>
<dbReference type="Gene3D" id="3.90.1560.10">
    <property type="entry name" value="ComB-like"/>
    <property type="match status" value="1"/>
</dbReference>
<protein>
    <submittedName>
        <fullName evidence="1">Uncharacterized protein</fullName>
    </submittedName>
</protein>
<reference evidence="1 2" key="1">
    <citation type="submission" date="2019-11" db="EMBL/GenBank/DDBJ databases">
        <title>Agromyces kandeliae sp. nov., isolated from mangrove soil.</title>
        <authorList>
            <person name="Wang R."/>
        </authorList>
    </citation>
    <scope>NUCLEOTIDE SEQUENCE [LARGE SCALE GENOMIC DNA]</scope>
    <source>
        <strain evidence="1 2">Q22</strain>
    </source>
</reference>
<evidence type="ECO:0000313" key="1">
    <source>
        <dbReference type="EMBL" id="MRX44341.1"/>
    </source>
</evidence>
<evidence type="ECO:0000313" key="2">
    <source>
        <dbReference type="Proteomes" id="UP000476511"/>
    </source>
</evidence>
<accession>A0A6L5R2T0</accession>
<dbReference type="InterPro" id="IPR036702">
    <property type="entry name" value="ComB-like_sf"/>
</dbReference>
<keyword evidence="2" id="KW-1185">Reference proteome</keyword>
<name>A0A6L5R2T0_9MICO</name>
<dbReference type="Proteomes" id="UP000476511">
    <property type="component" value="Unassembled WGS sequence"/>
</dbReference>
<dbReference type="SUPFAM" id="SSF142823">
    <property type="entry name" value="ComB-like"/>
    <property type="match status" value="1"/>
</dbReference>
<comment type="caution">
    <text evidence="1">The sequence shown here is derived from an EMBL/GenBank/DDBJ whole genome shotgun (WGS) entry which is preliminary data.</text>
</comment>
<sequence>MSETTTTDSAPASAAAPPAAQSKYQVRFDLGTDGVRRIAGEADVLVWVDQVADAPGVAQAAEDLVPRDVLAGTPAAVLVAGLADAAATAAWILAEQERLGRRAYLAIVAAGRADGGFAADDVLAAGAVIDALAELGIDDTSPEAAVACASYTGLRRAVAHLATASVAGREAISAGIDPAVLRRAATRDSGATARVVRRR</sequence>
<dbReference type="GO" id="GO:0000287">
    <property type="term" value="F:magnesium ion binding"/>
    <property type="evidence" value="ECO:0007669"/>
    <property type="project" value="InterPro"/>
</dbReference>
<dbReference type="EMBL" id="WKJD01000016">
    <property type="protein sequence ID" value="MRX44341.1"/>
    <property type="molecule type" value="Genomic_DNA"/>
</dbReference>
<dbReference type="AlphaFoldDB" id="A0A6L5R2T0"/>
<dbReference type="GO" id="GO:0050532">
    <property type="term" value="F:2-phosphosulfolactate phosphatase activity"/>
    <property type="evidence" value="ECO:0007669"/>
    <property type="project" value="InterPro"/>
</dbReference>
<gene>
    <name evidence="1" type="ORF">GJR97_11440</name>
</gene>